<reference evidence="1" key="1">
    <citation type="submission" date="2021-03" db="EMBL/GenBank/DDBJ databases">
        <title>Genomic Encyclopedia of Type Strains, Phase IV (KMG-IV): sequencing the most valuable type-strain genomes for metagenomic binning, comparative biology and taxonomic classification.</title>
        <authorList>
            <person name="Goeker M."/>
        </authorList>
    </citation>
    <scope>NUCLEOTIDE SEQUENCE</scope>
    <source>
        <strain evidence="1">DSM 18131</strain>
    </source>
</reference>
<evidence type="ECO:0000313" key="1">
    <source>
        <dbReference type="EMBL" id="MBP1871318.1"/>
    </source>
</evidence>
<protein>
    <submittedName>
        <fullName evidence="1">TolB-like protein/Tfp pilus assembly protein PilF</fullName>
    </submittedName>
</protein>
<name>A0ACC5SR15_ENSAD</name>
<keyword evidence="2" id="KW-1185">Reference proteome</keyword>
<accession>A0ACC5SR15</accession>
<comment type="caution">
    <text evidence="1">The sequence shown here is derived from an EMBL/GenBank/DDBJ whole genome shotgun (WGS) entry which is preliminary data.</text>
</comment>
<gene>
    <name evidence="1" type="ORF">J2Z19_001015</name>
</gene>
<sequence>MADVEKGIEGEGTFDPTSDEILEQLDRIRRSPEFGVPERARNFLAYVVHEALAGRAERIKAYSIATTVFGRNTSFNAQFDPVVRIEAGRVRRALERYYLVCGIEDPVLITIPKGGYAPNFSRHAIANANSTNAAPRSAQSPAAPHVSKHATINLIIAALLGCLAGVAMAMLWSLRAGADVPQPIQPTLVVGTFEDLTAVGNSAMITRGLGDEVVRNIAKFKEITVIASERPNGAATDAPSTFALEGRVRIEGQQLRLSVRVLRQSDGAVIWAESYDESLLVEKIIRLQEKAAASVATAIAQPYGILFQANAKQLTNSAPDNWDAYACTLAYYGYRSDLNSQTHQSVQSCLEQATRHYPNYSTAWALLSLTYLDEMRFRYRASRTPTVSLDLASQAAARAVELDPQNVRGLQAQMLVLFFRGHLDAALAVGARAAALNPNDTELAGEYGFRLALSGQWDQGCALISKTLSLNPGPVGYFEAAMAVCRYMKDDYVAAERWVHMADLQANPIYHVILLAILGKLRKMEEAARERQWLETHAPSYLTNIRHEVALRIRRHEDQNHILDGLRQAGVSIPADLEADSGRAPVPR</sequence>
<organism evidence="1 2">
    <name type="scientific">Ensifer adhaerens</name>
    <name type="common">Sinorhizobium morelense</name>
    <dbReference type="NCBI Taxonomy" id="106592"/>
    <lineage>
        <taxon>Bacteria</taxon>
        <taxon>Pseudomonadati</taxon>
        <taxon>Pseudomonadota</taxon>
        <taxon>Alphaproteobacteria</taxon>
        <taxon>Hyphomicrobiales</taxon>
        <taxon>Rhizobiaceae</taxon>
        <taxon>Sinorhizobium/Ensifer group</taxon>
        <taxon>Ensifer</taxon>
    </lineage>
</organism>
<evidence type="ECO:0000313" key="2">
    <source>
        <dbReference type="Proteomes" id="UP000823773"/>
    </source>
</evidence>
<proteinExistence type="predicted"/>
<dbReference type="EMBL" id="JAGGJR010000001">
    <property type="protein sequence ID" value="MBP1871318.1"/>
    <property type="molecule type" value="Genomic_DNA"/>
</dbReference>
<dbReference type="Proteomes" id="UP000823773">
    <property type="component" value="Unassembled WGS sequence"/>
</dbReference>